<evidence type="ECO:0000256" key="1">
    <source>
        <dbReference type="ARBA" id="ARBA00022481"/>
    </source>
</evidence>
<feature type="domain" description="Methyl-accepting transducer" evidence="4">
    <location>
        <begin position="1"/>
        <end position="111"/>
    </location>
</feature>
<organism evidence="5 6">
    <name type="scientific">Intestinirhabdus alba</name>
    <dbReference type="NCBI Taxonomy" id="2899544"/>
    <lineage>
        <taxon>Bacteria</taxon>
        <taxon>Pseudomonadati</taxon>
        <taxon>Pseudomonadota</taxon>
        <taxon>Gammaproteobacteria</taxon>
        <taxon>Enterobacterales</taxon>
        <taxon>Enterobacteriaceae</taxon>
        <taxon>Intestinirhabdus</taxon>
    </lineage>
</organism>
<evidence type="ECO:0000256" key="3">
    <source>
        <dbReference type="PROSITE-ProRule" id="PRU00284"/>
    </source>
</evidence>
<dbReference type="EMBL" id="WMJZ01000168">
    <property type="protein sequence ID" value="MTH49007.1"/>
    <property type="molecule type" value="Genomic_DNA"/>
</dbReference>
<dbReference type="AlphaFoldDB" id="A0A6L6ISR6"/>
<dbReference type="InterPro" id="IPR004089">
    <property type="entry name" value="MCPsignal_dom"/>
</dbReference>
<evidence type="ECO:0000313" key="6">
    <source>
        <dbReference type="Proteomes" id="UP000477739"/>
    </source>
</evidence>
<dbReference type="PROSITE" id="PS50111">
    <property type="entry name" value="CHEMOTAXIS_TRANSDUC_2"/>
    <property type="match status" value="1"/>
</dbReference>
<protein>
    <submittedName>
        <fullName evidence="5">Methyl-accepting chemotaxis protein</fullName>
    </submittedName>
</protein>
<dbReference type="GO" id="GO:0004888">
    <property type="term" value="F:transmembrane signaling receptor activity"/>
    <property type="evidence" value="ECO:0007669"/>
    <property type="project" value="TreeGrafter"/>
</dbReference>
<comment type="similarity">
    <text evidence="2">Belongs to the methyl-accepting chemotaxis (MCP) protein family.</text>
</comment>
<keyword evidence="3" id="KW-0807">Transducer</keyword>
<dbReference type="GO" id="GO:0007165">
    <property type="term" value="P:signal transduction"/>
    <property type="evidence" value="ECO:0007669"/>
    <property type="project" value="UniProtKB-KW"/>
</dbReference>
<feature type="non-terminal residue" evidence="5">
    <location>
        <position position="1"/>
    </location>
</feature>
<dbReference type="PANTHER" id="PTHR43531:SF14">
    <property type="entry name" value="METHYL-ACCEPTING CHEMOTAXIS PROTEIN I-RELATED"/>
    <property type="match status" value="1"/>
</dbReference>
<gene>
    <name evidence="5" type="ORF">GJV78_22860</name>
</gene>
<dbReference type="Gene3D" id="1.10.287.950">
    <property type="entry name" value="Methyl-accepting chemotaxis protein"/>
    <property type="match status" value="1"/>
</dbReference>
<dbReference type="SMART" id="SM00283">
    <property type="entry name" value="MA"/>
    <property type="match status" value="1"/>
</dbReference>
<proteinExistence type="inferred from homology"/>
<dbReference type="SUPFAM" id="SSF58104">
    <property type="entry name" value="Methyl-accepting chemotaxis protein (MCP) signaling domain"/>
    <property type="match status" value="1"/>
</dbReference>
<dbReference type="PANTHER" id="PTHR43531">
    <property type="entry name" value="PROTEIN ICFG"/>
    <property type="match status" value="1"/>
</dbReference>
<evidence type="ECO:0000256" key="2">
    <source>
        <dbReference type="ARBA" id="ARBA00029447"/>
    </source>
</evidence>
<dbReference type="InterPro" id="IPR051310">
    <property type="entry name" value="MCP_chemotaxis"/>
</dbReference>
<sequence length="111" mass="11407">LTSTVKLNADHARQASQLADVASETAGKGGALVSRVVNTMEDISASSRQIAEITTVINSIAFQTNILALNAAVEAARAGEQGRGFAVVAGEVRNLASRSAEAAKEIETLIA</sequence>
<dbReference type="GO" id="GO:0005886">
    <property type="term" value="C:plasma membrane"/>
    <property type="evidence" value="ECO:0007669"/>
    <property type="project" value="TreeGrafter"/>
</dbReference>
<accession>A0A6L6ISR6</accession>
<dbReference type="Proteomes" id="UP000477739">
    <property type="component" value="Unassembled WGS sequence"/>
</dbReference>
<dbReference type="RefSeq" id="WP_230979237.1">
    <property type="nucleotide sequence ID" value="NZ_WMJZ01000168.1"/>
</dbReference>
<keyword evidence="6" id="KW-1185">Reference proteome</keyword>
<dbReference type="Pfam" id="PF00015">
    <property type="entry name" value="MCPsignal"/>
    <property type="match status" value="1"/>
</dbReference>
<feature type="non-terminal residue" evidence="5">
    <location>
        <position position="111"/>
    </location>
</feature>
<evidence type="ECO:0000313" key="5">
    <source>
        <dbReference type="EMBL" id="MTH49007.1"/>
    </source>
</evidence>
<reference evidence="5 6" key="1">
    <citation type="submission" date="2019-11" db="EMBL/GenBank/DDBJ databases">
        <title>Escherichia alba sp. nov. isolated from the gut of plastic-eating superworms Zophobas atratus.</title>
        <authorList>
            <person name="Yang Y."/>
        </authorList>
    </citation>
    <scope>NUCLEOTIDE SEQUENCE [LARGE SCALE GENOMIC DNA]</scope>
    <source>
        <strain evidence="6">BIT-B35</strain>
    </source>
</reference>
<comment type="caution">
    <text evidence="5">The sequence shown here is derived from an EMBL/GenBank/DDBJ whole genome shotgun (WGS) entry which is preliminary data.</text>
</comment>
<keyword evidence="1" id="KW-0488">Methylation</keyword>
<dbReference type="GO" id="GO:0006935">
    <property type="term" value="P:chemotaxis"/>
    <property type="evidence" value="ECO:0007669"/>
    <property type="project" value="TreeGrafter"/>
</dbReference>
<name>A0A6L6ISR6_9ENTR</name>
<evidence type="ECO:0000259" key="4">
    <source>
        <dbReference type="PROSITE" id="PS50111"/>
    </source>
</evidence>